<evidence type="ECO:0000259" key="8">
    <source>
        <dbReference type="PROSITE" id="PS50158"/>
    </source>
</evidence>
<dbReference type="Pfam" id="PF13696">
    <property type="entry name" value="zf-CCHC_2"/>
    <property type="match status" value="1"/>
</dbReference>
<dbReference type="InterPro" id="IPR033489">
    <property type="entry name" value="RBBP6"/>
</dbReference>
<feature type="region of interest" description="Disordered" evidence="7">
    <location>
        <begin position="440"/>
        <end position="466"/>
    </location>
</feature>
<evidence type="ECO:0000256" key="1">
    <source>
        <dbReference type="ARBA" id="ARBA00004123"/>
    </source>
</evidence>
<dbReference type="GO" id="GO:0008270">
    <property type="term" value="F:zinc ion binding"/>
    <property type="evidence" value="ECO:0007669"/>
    <property type="project" value="UniProtKB-KW"/>
</dbReference>
<evidence type="ECO:0000313" key="11">
    <source>
        <dbReference type="Proteomes" id="UP000631114"/>
    </source>
</evidence>
<feature type="region of interest" description="Disordered" evidence="7">
    <location>
        <begin position="569"/>
        <end position="591"/>
    </location>
</feature>
<dbReference type="InterPro" id="IPR001878">
    <property type="entry name" value="Znf_CCHC"/>
</dbReference>
<dbReference type="Pfam" id="PF08783">
    <property type="entry name" value="DWNN"/>
    <property type="match status" value="1"/>
</dbReference>
<keyword evidence="2" id="KW-0479">Metal-binding</keyword>
<evidence type="ECO:0000256" key="5">
    <source>
        <dbReference type="ARBA" id="ARBA00023242"/>
    </source>
</evidence>
<dbReference type="GO" id="GO:0006397">
    <property type="term" value="P:mRNA processing"/>
    <property type="evidence" value="ECO:0007669"/>
    <property type="project" value="InterPro"/>
</dbReference>
<evidence type="ECO:0000259" key="9">
    <source>
        <dbReference type="PROSITE" id="PS51282"/>
    </source>
</evidence>
<reference evidence="10 11" key="1">
    <citation type="submission" date="2020-10" db="EMBL/GenBank/DDBJ databases">
        <title>The Coptis chinensis genome and diversification of protoberbering-type alkaloids.</title>
        <authorList>
            <person name="Wang B."/>
            <person name="Shu S."/>
            <person name="Song C."/>
            <person name="Liu Y."/>
        </authorList>
    </citation>
    <scope>NUCLEOTIDE SEQUENCE [LARGE SCALE GENOMIC DNA]</scope>
    <source>
        <strain evidence="10">HL-2020</strain>
        <tissue evidence="10">Leaf</tissue>
    </source>
</reference>
<evidence type="ECO:0000256" key="3">
    <source>
        <dbReference type="ARBA" id="ARBA00022771"/>
    </source>
</evidence>
<dbReference type="GO" id="GO:0016567">
    <property type="term" value="P:protein ubiquitination"/>
    <property type="evidence" value="ECO:0007669"/>
    <property type="project" value="InterPro"/>
</dbReference>
<feature type="compositionally biased region" description="Basic and acidic residues" evidence="7">
    <location>
        <begin position="672"/>
        <end position="686"/>
    </location>
</feature>
<feature type="compositionally biased region" description="Basic and acidic residues" evidence="7">
    <location>
        <begin position="744"/>
        <end position="770"/>
    </location>
</feature>
<dbReference type="Gene3D" id="3.10.20.90">
    <property type="entry name" value="Phosphatidylinositol 3-kinase Catalytic Subunit, Chain A, domain 1"/>
    <property type="match status" value="1"/>
</dbReference>
<dbReference type="AlphaFoldDB" id="A0A835HVP2"/>
<dbReference type="OrthoDB" id="106784at2759"/>
<dbReference type="Proteomes" id="UP000631114">
    <property type="component" value="Unassembled WGS sequence"/>
</dbReference>
<dbReference type="PANTHER" id="PTHR15439:SF0">
    <property type="entry name" value="CELL DIVISION CYCLE AND APOPTOSIS REGULATOR PROTEIN 1-RELATED"/>
    <property type="match status" value="1"/>
</dbReference>
<evidence type="ECO:0008006" key="12">
    <source>
        <dbReference type="Google" id="ProtNLM"/>
    </source>
</evidence>
<dbReference type="InterPro" id="IPR014891">
    <property type="entry name" value="DWNN_domain"/>
</dbReference>
<keyword evidence="4" id="KW-0862">Zinc</keyword>
<feature type="domain" description="DWNN" evidence="9">
    <location>
        <begin position="3"/>
        <end position="76"/>
    </location>
</feature>
<comment type="caution">
    <text evidence="10">The sequence shown here is derived from an EMBL/GenBank/DDBJ whole genome shotgun (WGS) entry which is preliminary data.</text>
</comment>
<dbReference type="InterPro" id="IPR025829">
    <property type="entry name" value="Zn_knuckle_CX2CX3GHX4C"/>
</dbReference>
<dbReference type="EMBL" id="JADFTS010000005">
    <property type="protein sequence ID" value="KAF9605601.1"/>
    <property type="molecule type" value="Genomic_DNA"/>
</dbReference>
<evidence type="ECO:0000256" key="2">
    <source>
        <dbReference type="ARBA" id="ARBA00022723"/>
    </source>
</evidence>
<feature type="compositionally biased region" description="Polar residues" evidence="7">
    <location>
        <begin position="607"/>
        <end position="627"/>
    </location>
</feature>
<name>A0A835HVP2_9MAGN</name>
<dbReference type="GO" id="GO:0006511">
    <property type="term" value="P:ubiquitin-dependent protein catabolic process"/>
    <property type="evidence" value="ECO:0007669"/>
    <property type="project" value="TreeGrafter"/>
</dbReference>
<evidence type="ECO:0000256" key="4">
    <source>
        <dbReference type="ARBA" id="ARBA00022833"/>
    </source>
</evidence>
<dbReference type="SMART" id="SM01180">
    <property type="entry name" value="DWNN"/>
    <property type="match status" value="1"/>
</dbReference>
<dbReference type="GO" id="GO:0061630">
    <property type="term" value="F:ubiquitin protein ligase activity"/>
    <property type="evidence" value="ECO:0007669"/>
    <property type="project" value="InterPro"/>
</dbReference>
<evidence type="ECO:0000256" key="6">
    <source>
        <dbReference type="PROSITE-ProRule" id="PRU00047"/>
    </source>
</evidence>
<dbReference type="PANTHER" id="PTHR15439">
    <property type="entry name" value="RETINOBLASTOMA-BINDING PROTEIN 6"/>
    <property type="match status" value="1"/>
</dbReference>
<dbReference type="GO" id="GO:0005634">
    <property type="term" value="C:nucleus"/>
    <property type="evidence" value="ECO:0007669"/>
    <property type="project" value="UniProtKB-SubCell"/>
</dbReference>
<dbReference type="Gene3D" id="4.10.60.10">
    <property type="entry name" value="Zinc finger, CCHC-type"/>
    <property type="match status" value="1"/>
</dbReference>
<dbReference type="SUPFAM" id="SSF57756">
    <property type="entry name" value="Retrovirus zinc finger-like domains"/>
    <property type="match status" value="1"/>
</dbReference>
<evidence type="ECO:0000256" key="7">
    <source>
        <dbReference type="SAM" id="MobiDB-lite"/>
    </source>
</evidence>
<organism evidence="10 11">
    <name type="scientific">Coptis chinensis</name>
    <dbReference type="NCBI Taxonomy" id="261450"/>
    <lineage>
        <taxon>Eukaryota</taxon>
        <taxon>Viridiplantae</taxon>
        <taxon>Streptophyta</taxon>
        <taxon>Embryophyta</taxon>
        <taxon>Tracheophyta</taxon>
        <taxon>Spermatophyta</taxon>
        <taxon>Magnoliopsida</taxon>
        <taxon>Ranunculales</taxon>
        <taxon>Ranunculaceae</taxon>
        <taxon>Coptidoideae</taxon>
        <taxon>Coptis</taxon>
    </lineage>
</organism>
<dbReference type="InterPro" id="IPR036875">
    <property type="entry name" value="Znf_CCHC_sf"/>
</dbReference>
<dbReference type="InterPro" id="IPR013083">
    <property type="entry name" value="Znf_RING/FYVE/PHD"/>
</dbReference>
<feature type="compositionally biased region" description="Basic and acidic residues" evidence="7">
    <location>
        <begin position="628"/>
        <end position="664"/>
    </location>
</feature>
<dbReference type="PROSITE" id="PS51282">
    <property type="entry name" value="DWNN"/>
    <property type="match status" value="1"/>
</dbReference>
<dbReference type="SUPFAM" id="SSF57850">
    <property type="entry name" value="RING/U-box"/>
    <property type="match status" value="1"/>
</dbReference>
<keyword evidence="11" id="KW-1185">Reference proteome</keyword>
<gene>
    <name evidence="10" type="ORF">IFM89_017944</name>
</gene>
<sequence length="777" mass="87561">MAVYYKFKSAKDYNTMKIEGHFVSVSILRQKIFETKKYGQGKDFNLVISNAQTNQEYLGEDMLIPQNTSVLVRRIPGQPRLRGVVNRIEPKVENNVEREQPAKISPPLVIRYPEETEGDDFGDDLYTTPDIPPVQSNKMVLDTLSSDKADEDSKIKALVDSSAALDWQMKPQDINRGFGRGMGGRMNGGRGFGQFGFERKNPPEGYVCHRCNAPGHFIQHCPTNGDPIYDRRGVRNLISGGEVAVLKPNETAFDRVVEGLSSSGRSGCELPPELHCPLCKEVMKDAMMASKCCFNSFCDKCIRNHIISKAACVCGARNILADDLLPNRTVRDTIDRILESNNNSSGNAGSVVQIQDTESAHRDMPKAPSPSISAASKSGGIPPSVKKDNPEMEEAANGGQPVANPMHQSLEKSSIAKDADLSEVTLDVICEKEPKLQGSALRAEEEVQQKLPTAEAGKKKKKKKTPFPVNAAELQWRVSQNFAAENYMMPPAHSAYNPYWSGIQIGMDGYMAPPYPVAMPYMGYAPGPFDVPLGGVFPQNAFGGQRYPMPALPPQRDPSFNPMPSRMIREEPEARKADIKRKREKDRHGQRECIDDWECRRELSNNVEISSQKSKSRILSQETSHNNQIKDTHVRQRLPRETEYARQGKNRADHYQDKESEEYAYRIGVQEGDDKRRKSNNYKDSDLPASSAHHKPLSHDNRKTTYSSGRGTKSVAMAELDSSDEEEERHFKRKRRTSYEPEEEVRGIRSSRERPRERGRDYERDYERSRGLRQNCR</sequence>
<feature type="region of interest" description="Disordered" evidence="7">
    <location>
        <begin position="357"/>
        <end position="402"/>
    </location>
</feature>
<feature type="domain" description="CCHC-type" evidence="8">
    <location>
        <begin position="208"/>
        <end position="222"/>
    </location>
</feature>
<feature type="compositionally biased region" description="Low complexity" evidence="7">
    <location>
        <begin position="369"/>
        <end position="382"/>
    </location>
</feature>
<protein>
    <recommendedName>
        <fullName evidence="12">DWNN domain-containing protein</fullName>
    </recommendedName>
</protein>
<evidence type="ECO:0000313" key="10">
    <source>
        <dbReference type="EMBL" id="KAF9605601.1"/>
    </source>
</evidence>
<feature type="region of interest" description="Disordered" evidence="7">
    <location>
        <begin position="607"/>
        <end position="777"/>
    </location>
</feature>
<proteinExistence type="predicted"/>
<dbReference type="Gene3D" id="3.30.40.10">
    <property type="entry name" value="Zinc/RING finger domain, C3HC4 (zinc finger)"/>
    <property type="match status" value="1"/>
</dbReference>
<accession>A0A835HVP2</accession>
<dbReference type="PROSITE" id="PS50158">
    <property type="entry name" value="ZF_CCHC"/>
    <property type="match status" value="1"/>
</dbReference>
<keyword evidence="5" id="KW-0539">Nucleus</keyword>
<comment type="subcellular location">
    <subcellularLocation>
        <location evidence="1">Nucleus</location>
    </subcellularLocation>
</comment>
<dbReference type="GO" id="GO:0003676">
    <property type="term" value="F:nucleic acid binding"/>
    <property type="evidence" value="ECO:0007669"/>
    <property type="project" value="InterPro"/>
</dbReference>
<dbReference type="CDD" id="cd16620">
    <property type="entry name" value="vRING-HC-C4C4_RBBP6"/>
    <property type="match status" value="1"/>
</dbReference>
<keyword evidence="3 6" id="KW-0863">Zinc-finger</keyword>